<keyword evidence="4 9" id="KW-0479">Metal-binding</keyword>
<sequence length="309" mass="33127">MEKPRFIIESSDAKSMGQSTGLSLTQLLPTIVKSAQPLARVPISKFHVAAVGVGISGRIFIGVNVEFPGLPFHHTIHAEQFLLTNLSQNKETQLQYLAVSAAPCGHCRQFLQEIRGASDIPLLITSDSESKSEFTSLSEFLSHPFGPHDLLPKHVPLLLEPRNNDLSFHDTGSNGYSNDNNNNNNQSSISKLKIAALEAANESHAPYSESPSGVALLDSRGNVYKGSYMESAAYNPSLGPVQTAIIGFIASAGGTGDDVAEYGELVEAVLVEKDDAVVKQESTARLLLSSIAPRCGFNTFLCISNNKSS</sequence>
<evidence type="ECO:0000256" key="2">
    <source>
        <dbReference type="ARBA" id="ARBA00011738"/>
    </source>
</evidence>
<dbReference type="Gene3D" id="3.40.140.10">
    <property type="entry name" value="Cytidine Deaminase, domain 2"/>
    <property type="match status" value="2"/>
</dbReference>
<dbReference type="FunFam" id="3.40.140.10:FF:000006">
    <property type="entry name" value="Cytidine deaminase"/>
    <property type="match status" value="1"/>
</dbReference>
<dbReference type="InterPro" id="IPR013171">
    <property type="entry name" value="Cyd/dCyd_deaminase_Zn-bd"/>
</dbReference>
<dbReference type="InterPro" id="IPR002125">
    <property type="entry name" value="CMP_dCMP_dom"/>
</dbReference>
<dbReference type="Proteomes" id="UP001157006">
    <property type="component" value="Chromosome 1S"/>
</dbReference>
<feature type="binding site" evidence="9">
    <location>
        <position position="104"/>
    </location>
    <ligand>
        <name>Zn(2+)</name>
        <dbReference type="ChEBI" id="CHEBI:29105"/>
        <note>catalytic</note>
    </ligand>
</feature>
<dbReference type="EC" id="3.5.4.5" evidence="3"/>
<evidence type="ECO:0000256" key="8">
    <source>
        <dbReference type="PIRSR" id="PIRSR006334-2"/>
    </source>
</evidence>
<evidence type="ECO:0000256" key="4">
    <source>
        <dbReference type="ARBA" id="ARBA00022723"/>
    </source>
</evidence>
<evidence type="ECO:0000256" key="6">
    <source>
        <dbReference type="ARBA" id="ARBA00022833"/>
    </source>
</evidence>
<dbReference type="Pfam" id="PF00383">
    <property type="entry name" value="dCMP_cyt_deam_1"/>
    <property type="match status" value="1"/>
</dbReference>
<evidence type="ECO:0000256" key="9">
    <source>
        <dbReference type="PIRSR" id="PIRSR006334-3"/>
    </source>
</evidence>
<dbReference type="GO" id="GO:0042803">
    <property type="term" value="F:protein homodimerization activity"/>
    <property type="evidence" value="ECO:0007669"/>
    <property type="project" value="UniProtKB-ARBA"/>
</dbReference>
<comment type="cofactor">
    <cofactor evidence="9">
        <name>Zn(2+)</name>
        <dbReference type="ChEBI" id="CHEBI:29105"/>
    </cofactor>
    <text evidence="9">Binds 1 zinc ion.</text>
</comment>
<keyword evidence="5" id="KW-0378">Hydrolase</keyword>
<name>A0AAV0ZCR2_VICFA</name>
<evidence type="ECO:0000313" key="12">
    <source>
        <dbReference type="Proteomes" id="UP001157006"/>
    </source>
</evidence>
<dbReference type="EMBL" id="OX451735">
    <property type="protein sequence ID" value="CAI8594627.1"/>
    <property type="molecule type" value="Genomic_DNA"/>
</dbReference>
<dbReference type="InterPro" id="IPR006263">
    <property type="entry name" value="Cyt_deam_dimer"/>
</dbReference>
<dbReference type="FunFam" id="3.40.140.10:FF:000041">
    <property type="entry name" value="Cytidine deaminase"/>
    <property type="match status" value="1"/>
</dbReference>
<feature type="domain" description="CMP/dCMP-type deaminase" evidence="10">
    <location>
        <begin position="187"/>
        <end position="309"/>
    </location>
</feature>
<comment type="subunit">
    <text evidence="2">Homodimer.</text>
</comment>
<dbReference type="AlphaFoldDB" id="A0AAV0ZCR2"/>
<reference evidence="11 12" key="1">
    <citation type="submission" date="2023-01" db="EMBL/GenBank/DDBJ databases">
        <authorList>
            <person name="Kreplak J."/>
        </authorList>
    </citation>
    <scope>NUCLEOTIDE SEQUENCE [LARGE SCALE GENOMIC DNA]</scope>
</reference>
<comment type="similarity">
    <text evidence="1">Belongs to the cytidine and deoxycytidylate deaminase family.</text>
</comment>
<dbReference type="InterPro" id="IPR016193">
    <property type="entry name" value="Cytidine_deaminase-like"/>
</dbReference>
<keyword evidence="6 9" id="KW-0862">Zinc</keyword>
<evidence type="ECO:0000256" key="7">
    <source>
        <dbReference type="PIRSR" id="PIRSR006334-1"/>
    </source>
</evidence>
<dbReference type="GO" id="GO:0046135">
    <property type="term" value="P:pyrimidine nucleoside catabolic process"/>
    <property type="evidence" value="ECO:0007669"/>
    <property type="project" value="UniProtKB-ARBA"/>
</dbReference>
<evidence type="ECO:0000313" key="11">
    <source>
        <dbReference type="EMBL" id="CAI8594627.1"/>
    </source>
</evidence>
<dbReference type="SUPFAM" id="SSF53927">
    <property type="entry name" value="Cytidine deaminase-like"/>
    <property type="match status" value="2"/>
</dbReference>
<protein>
    <recommendedName>
        <fullName evidence="3">cytidine deaminase</fullName>
        <ecNumber evidence="3">3.5.4.5</ecNumber>
    </recommendedName>
</protein>
<feature type="binding site" evidence="9">
    <location>
        <position position="77"/>
    </location>
    <ligand>
        <name>Zn(2+)</name>
        <dbReference type="ChEBI" id="CHEBI:29105"/>
        <note>catalytic</note>
    </ligand>
</feature>
<dbReference type="PANTHER" id="PTHR11644">
    <property type="entry name" value="CYTIDINE DEAMINASE"/>
    <property type="match status" value="1"/>
</dbReference>
<organism evidence="11 12">
    <name type="scientific">Vicia faba</name>
    <name type="common">Broad bean</name>
    <name type="synonym">Faba vulgaris</name>
    <dbReference type="NCBI Taxonomy" id="3906"/>
    <lineage>
        <taxon>Eukaryota</taxon>
        <taxon>Viridiplantae</taxon>
        <taxon>Streptophyta</taxon>
        <taxon>Embryophyta</taxon>
        <taxon>Tracheophyta</taxon>
        <taxon>Spermatophyta</taxon>
        <taxon>Magnoliopsida</taxon>
        <taxon>eudicotyledons</taxon>
        <taxon>Gunneridae</taxon>
        <taxon>Pentapetalae</taxon>
        <taxon>rosids</taxon>
        <taxon>fabids</taxon>
        <taxon>Fabales</taxon>
        <taxon>Fabaceae</taxon>
        <taxon>Papilionoideae</taxon>
        <taxon>50 kb inversion clade</taxon>
        <taxon>NPAAA clade</taxon>
        <taxon>Hologalegina</taxon>
        <taxon>IRL clade</taxon>
        <taxon>Fabeae</taxon>
        <taxon>Vicia</taxon>
    </lineage>
</organism>
<keyword evidence="12" id="KW-1185">Reference proteome</keyword>
<dbReference type="PROSITE" id="PS00903">
    <property type="entry name" value="CYT_DCMP_DEAMINASES_1"/>
    <property type="match status" value="1"/>
</dbReference>
<proteinExistence type="inferred from homology"/>
<dbReference type="GO" id="GO:0004126">
    <property type="term" value="F:cytidine deaminase activity"/>
    <property type="evidence" value="ECO:0007669"/>
    <property type="project" value="UniProtKB-EC"/>
</dbReference>
<feature type="binding site" evidence="9">
    <location>
        <position position="107"/>
    </location>
    <ligand>
        <name>Zn(2+)</name>
        <dbReference type="ChEBI" id="CHEBI:29105"/>
        <note>catalytic</note>
    </ligand>
</feature>
<evidence type="ECO:0000256" key="3">
    <source>
        <dbReference type="ARBA" id="ARBA00012783"/>
    </source>
</evidence>
<accession>A0AAV0ZCR2</accession>
<dbReference type="Pfam" id="PF08211">
    <property type="entry name" value="dCMP_cyt_deam_2"/>
    <property type="match status" value="1"/>
</dbReference>
<dbReference type="PROSITE" id="PS51747">
    <property type="entry name" value="CYT_DCMP_DEAMINASES_2"/>
    <property type="match status" value="2"/>
</dbReference>
<dbReference type="GO" id="GO:0008270">
    <property type="term" value="F:zinc ion binding"/>
    <property type="evidence" value="ECO:0007669"/>
    <property type="project" value="InterPro"/>
</dbReference>
<dbReference type="PANTHER" id="PTHR11644:SF2">
    <property type="entry name" value="CYTIDINE DEAMINASE"/>
    <property type="match status" value="1"/>
</dbReference>
<feature type="binding site" evidence="8">
    <location>
        <begin position="64"/>
        <end position="66"/>
    </location>
    <ligand>
        <name>substrate</name>
    </ligand>
</feature>
<evidence type="ECO:0000256" key="5">
    <source>
        <dbReference type="ARBA" id="ARBA00022801"/>
    </source>
</evidence>
<feature type="active site" description="Proton donor" evidence="7">
    <location>
        <position position="79"/>
    </location>
</feature>
<evidence type="ECO:0000256" key="1">
    <source>
        <dbReference type="ARBA" id="ARBA00006576"/>
    </source>
</evidence>
<dbReference type="NCBIfam" id="NF006537">
    <property type="entry name" value="PRK09027.1"/>
    <property type="match status" value="1"/>
</dbReference>
<dbReference type="PIRSF" id="PIRSF006334">
    <property type="entry name" value="Cdd_plus_pseudo"/>
    <property type="match status" value="1"/>
</dbReference>
<feature type="domain" description="CMP/dCMP-type deaminase" evidence="10">
    <location>
        <begin position="23"/>
        <end position="148"/>
    </location>
</feature>
<dbReference type="CDD" id="cd01283">
    <property type="entry name" value="cytidine_deaminase"/>
    <property type="match status" value="2"/>
</dbReference>
<evidence type="ECO:0000259" key="10">
    <source>
        <dbReference type="PROSITE" id="PS51747"/>
    </source>
</evidence>
<dbReference type="InterPro" id="IPR016192">
    <property type="entry name" value="APOBEC/CMP_deaminase_Zn-bd"/>
</dbReference>
<dbReference type="GO" id="GO:0005829">
    <property type="term" value="C:cytosol"/>
    <property type="evidence" value="ECO:0007669"/>
    <property type="project" value="TreeGrafter"/>
</dbReference>
<dbReference type="InterPro" id="IPR050202">
    <property type="entry name" value="Cyt/Deoxycyt_deaminase"/>
</dbReference>
<dbReference type="NCBIfam" id="TIGR01355">
    <property type="entry name" value="cyt_deam_dimer"/>
    <property type="match status" value="1"/>
</dbReference>
<gene>
    <name evidence="11" type="ORF">VFH_I150520</name>
</gene>